<feature type="region of interest" description="Disordered" evidence="1">
    <location>
        <begin position="1"/>
        <end position="20"/>
    </location>
</feature>
<dbReference type="Proteomes" id="UP000053748">
    <property type="component" value="Unassembled WGS sequence"/>
</dbReference>
<dbReference type="OrthoDB" id="5901492at2"/>
<organism evidence="2 3">
    <name type="scientific">Vibrio mimicus</name>
    <dbReference type="NCBI Taxonomy" id="674"/>
    <lineage>
        <taxon>Bacteria</taxon>
        <taxon>Pseudomonadati</taxon>
        <taxon>Pseudomonadota</taxon>
        <taxon>Gammaproteobacteria</taxon>
        <taxon>Vibrionales</taxon>
        <taxon>Vibrionaceae</taxon>
        <taxon>Vibrio</taxon>
    </lineage>
</organism>
<dbReference type="RefSeq" id="WP_000170640.1">
    <property type="nucleotide sequence ID" value="NZ_CAWMSS010000001.1"/>
</dbReference>
<protein>
    <submittedName>
        <fullName evidence="2">Uncharacterized protein</fullName>
    </submittedName>
</protein>
<dbReference type="EMBL" id="LOSJ02000002">
    <property type="protein sequence ID" value="PNM56899.1"/>
    <property type="molecule type" value="Genomic_DNA"/>
</dbReference>
<evidence type="ECO:0000313" key="2">
    <source>
        <dbReference type="EMBL" id="PNM56899.1"/>
    </source>
</evidence>
<keyword evidence="3" id="KW-1185">Reference proteome</keyword>
<accession>A0A2J9UZE0</accession>
<dbReference type="STRING" id="674.VM_00830"/>
<reference evidence="2" key="1">
    <citation type="submission" date="2017-12" db="EMBL/GenBank/DDBJ databases">
        <title>FDA dAtabase for Regulatory Grade micrObial Sequences (FDA-ARGOS): Supporting development and validation of Infectious Disease Dx tests.</title>
        <authorList>
            <person name="Hoffmann M."/>
            <person name="Allard M."/>
            <person name="Evans P."/>
            <person name="Brown E."/>
            <person name="Tallon L.J."/>
            <person name="Sadzewicz L."/>
            <person name="Sengamalay N."/>
            <person name="Ott S."/>
            <person name="Godinez A."/>
            <person name="Nagaraj S."/>
            <person name="Vavikolanu K."/>
            <person name="Aluvathingal J."/>
            <person name="Nadendla S."/>
            <person name="Hobson J."/>
            <person name="Sichtig H."/>
        </authorList>
    </citation>
    <scope>NUCLEOTIDE SEQUENCE [LARGE SCALE GENOMIC DNA]</scope>
    <source>
        <strain evidence="2">FDAARGOS_113</strain>
    </source>
</reference>
<evidence type="ECO:0000256" key="1">
    <source>
        <dbReference type="SAM" id="MobiDB-lite"/>
    </source>
</evidence>
<proteinExistence type="predicted"/>
<evidence type="ECO:0000313" key="3">
    <source>
        <dbReference type="Proteomes" id="UP000053748"/>
    </source>
</evidence>
<dbReference type="AlphaFoldDB" id="A0A2J9UZE0"/>
<sequence length="60" mass="6491">MTLAAEKSQIAKHHEQNEEKNVDFSATDHIFLGFSLKSGTLLAVFEPCSATALAASLNEK</sequence>
<gene>
    <name evidence="2" type="ORF">AL544_012785</name>
</gene>
<comment type="caution">
    <text evidence="2">The sequence shown here is derived from an EMBL/GenBank/DDBJ whole genome shotgun (WGS) entry which is preliminary data.</text>
</comment>
<name>A0A2J9UZE0_VIBMI</name>